<dbReference type="InterPro" id="IPR017926">
    <property type="entry name" value="GATASE"/>
</dbReference>
<dbReference type="PROSITE" id="PS51273">
    <property type="entry name" value="GATASE_TYPE_1"/>
    <property type="match status" value="1"/>
</dbReference>
<dbReference type="PANTHER" id="PTHR42695:SF5">
    <property type="entry name" value="GLUTAMINE AMIDOTRANSFERASE YLR126C-RELATED"/>
    <property type="match status" value="1"/>
</dbReference>
<dbReference type="CDD" id="cd01741">
    <property type="entry name" value="GATase1_1"/>
    <property type="match status" value="1"/>
</dbReference>
<reference evidence="3" key="1">
    <citation type="submission" date="2017-08" db="EMBL/GenBank/DDBJ databases">
        <title>A dynamic microbial community with high functional redundancy inhabits the cold, oxic subseafloor aquifer.</title>
        <authorList>
            <person name="Tully B.J."/>
            <person name="Wheat C.G."/>
            <person name="Glazer B.T."/>
            <person name="Huber J.A."/>
        </authorList>
    </citation>
    <scope>NUCLEOTIDE SEQUENCE [LARGE SCALE GENOMIC DNA]</scope>
</reference>
<dbReference type="SUPFAM" id="SSF52317">
    <property type="entry name" value="Class I glutamine amidotransferase-like"/>
    <property type="match status" value="1"/>
</dbReference>
<accession>A0A2A5CC93</accession>
<dbReference type="NCBIfam" id="NF006562">
    <property type="entry name" value="PRK09065.1"/>
    <property type="match status" value="1"/>
</dbReference>
<organism evidence="2 3">
    <name type="scientific">SAR86 cluster bacterium</name>
    <dbReference type="NCBI Taxonomy" id="2030880"/>
    <lineage>
        <taxon>Bacteria</taxon>
        <taxon>Pseudomonadati</taxon>
        <taxon>Pseudomonadota</taxon>
        <taxon>Gammaproteobacteria</taxon>
        <taxon>SAR86 cluster</taxon>
    </lineage>
</organism>
<dbReference type="EMBL" id="NVWI01000006">
    <property type="protein sequence ID" value="PCJ41141.1"/>
    <property type="molecule type" value="Genomic_DNA"/>
</dbReference>
<dbReference type="InterPro" id="IPR044992">
    <property type="entry name" value="ChyE-like"/>
</dbReference>
<comment type="caution">
    <text evidence="2">The sequence shown here is derived from an EMBL/GenBank/DDBJ whole genome shotgun (WGS) entry which is preliminary data.</text>
</comment>
<protein>
    <submittedName>
        <fullName evidence="2">GMP synthase</fullName>
    </submittedName>
</protein>
<evidence type="ECO:0000259" key="1">
    <source>
        <dbReference type="Pfam" id="PF00117"/>
    </source>
</evidence>
<dbReference type="Gene3D" id="3.40.50.880">
    <property type="match status" value="1"/>
</dbReference>
<dbReference type="InterPro" id="IPR029062">
    <property type="entry name" value="Class_I_gatase-like"/>
</dbReference>
<gene>
    <name evidence="2" type="ORF">COA71_08835</name>
</gene>
<sequence>MMKPMLIIKTGNTVKTAYAKVGDFEKWIIAGMQAETNTFKVVEVFKDEKLPAIDEVCGAVITGSPAMVTDKLEWSEYTAEWLRQAVNAQLPILGICYGHQLLAHALGGRVDYHPKGREIGTTVVSPLTENSEDILFADITQPFTVHVSHMQSVVELPLQSKILASNGFDPHHAVKFSELCWGLQFHPEFEEVAMQSYIEERQNDLVHEGLDVEMLLAGVKPTPVARKILVDFYMLAKRYSV</sequence>
<name>A0A2A5CC93_9GAMM</name>
<dbReference type="AlphaFoldDB" id="A0A2A5CC93"/>
<dbReference type="GO" id="GO:0005829">
    <property type="term" value="C:cytosol"/>
    <property type="evidence" value="ECO:0007669"/>
    <property type="project" value="TreeGrafter"/>
</dbReference>
<evidence type="ECO:0000313" key="2">
    <source>
        <dbReference type="EMBL" id="PCJ41141.1"/>
    </source>
</evidence>
<dbReference type="PANTHER" id="PTHR42695">
    <property type="entry name" value="GLUTAMINE AMIDOTRANSFERASE YLR126C-RELATED"/>
    <property type="match status" value="1"/>
</dbReference>
<evidence type="ECO:0000313" key="3">
    <source>
        <dbReference type="Proteomes" id="UP000228987"/>
    </source>
</evidence>
<feature type="domain" description="Glutamine amidotransferase" evidence="1">
    <location>
        <begin position="31"/>
        <end position="193"/>
    </location>
</feature>
<proteinExistence type="predicted"/>
<dbReference type="Proteomes" id="UP000228987">
    <property type="component" value="Unassembled WGS sequence"/>
</dbReference>
<dbReference type="Pfam" id="PF00117">
    <property type="entry name" value="GATase"/>
    <property type="match status" value="1"/>
</dbReference>